<sequence length="328" mass="36387">MGTTASVAADTVNYVADKKVTTGTVQVKVIYKKKSIVLELFVLPSDSDTPIVGRQWLRHLGMIQVNGDKEGVNVLTIHTLSDISMSDLLREFDSVFSGKLGTYRGGKLLPLKPNAVPVFYKPRPVPFAMRKPLDKELERLIRENIIEPINSSDWVTPIVPVIKSNGEIRVCGDYSISVNGELIVVRHPIPKVADLLSKLLGGVIFSKVDLAHAYQQFELDEASKNLTTISTHKGLFRYNRLSYGIASAPGLFQKEMEKLLDSVKETGLTVKLEKCQFSEQKIQSLGYELDSKGLHVSESKIKAILKMEAPTKVAELKSFLGAILREIH</sequence>
<feature type="domain" description="Reverse transcriptase" evidence="1">
    <location>
        <begin position="195"/>
        <end position="265"/>
    </location>
</feature>
<name>A0A7M7Q1V9_NASVI</name>
<dbReference type="Pfam" id="PF00078">
    <property type="entry name" value="RVT_1"/>
    <property type="match status" value="1"/>
</dbReference>
<dbReference type="GO" id="GO:0071897">
    <property type="term" value="P:DNA biosynthetic process"/>
    <property type="evidence" value="ECO:0007669"/>
    <property type="project" value="UniProtKB-ARBA"/>
</dbReference>
<dbReference type="SUPFAM" id="SSF56672">
    <property type="entry name" value="DNA/RNA polymerases"/>
    <property type="match status" value="1"/>
</dbReference>
<reference evidence="2" key="1">
    <citation type="submission" date="2021-01" db="UniProtKB">
        <authorList>
            <consortium name="EnsemblMetazoa"/>
        </authorList>
    </citation>
    <scope>IDENTIFICATION</scope>
</reference>
<dbReference type="CDD" id="cd01647">
    <property type="entry name" value="RT_LTR"/>
    <property type="match status" value="1"/>
</dbReference>
<evidence type="ECO:0000259" key="1">
    <source>
        <dbReference type="Pfam" id="PF00078"/>
    </source>
</evidence>
<keyword evidence="3" id="KW-1185">Reference proteome</keyword>
<evidence type="ECO:0000313" key="3">
    <source>
        <dbReference type="Proteomes" id="UP000002358"/>
    </source>
</evidence>
<dbReference type="KEGG" id="nvi:103316819"/>
<dbReference type="Gene3D" id="3.30.70.270">
    <property type="match status" value="1"/>
</dbReference>
<dbReference type="InterPro" id="IPR000477">
    <property type="entry name" value="RT_dom"/>
</dbReference>
<dbReference type="InParanoid" id="A0A7M7Q1V9"/>
<dbReference type="Gene3D" id="3.10.10.10">
    <property type="entry name" value="HIV Type 1 Reverse Transcriptase, subunit A, domain 1"/>
    <property type="match status" value="1"/>
</dbReference>
<dbReference type="OrthoDB" id="7698426at2759"/>
<dbReference type="InterPro" id="IPR043128">
    <property type="entry name" value="Rev_trsase/Diguanyl_cyclase"/>
</dbReference>
<dbReference type="AlphaFoldDB" id="A0A7M7Q1V9"/>
<proteinExistence type="predicted"/>
<dbReference type="Proteomes" id="UP000002358">
    <property type="component" value="Chromosome 1"/>
</dbReference>
<evidence type="ECO:0000313" key="2">
    <source>
        <dbReference type="EnsemblMetazoa" id="XP_031780282"/>
    </source>
</evidence>
<dbReference type="InterPro" id="IPR043502">
    <property type="entry name" value="DNA/RNA_pol_sf"/>
</dbReference>
<dbReference type="PANTHER" id="PTHR37984:SF5">
    <property type="entry name" value="PROTEIN NYNRIN-LIKE"/>
    <property type="match status" value="1"/>
</dbReference>
<organism evidence="2 3">
    <name type="scientific">Nasonia vitripennis</name>
    <name type="common">Parasitic wasp</name>
    <dbReference type="NCBI Taxonomy" id="7425"/>
    <lineage>
        <taxon>Eukaryota</taxon>
        <taxon>Metazoa</taxon>
        <taxon>Ecdysozoa</taxon>
        <taxon>Arthropoda</taxon>
        <taxon>Hexapoda</taxon>
        <taxon>Insecta</taxon>
        <taxon>Pterygota</taxon>
        <taxon>Neoptera</taxon>
        <taxon>Endopterygota</taxon>
        <taxon>Hymenoptera</taxon>
        <taxon>Apocrita</taxon>
        <taxon>Proctotrupomorpha</taxon>
        <taxon>Chalcidoidea</taxon>
        <taxon>Pteromalidae</taxon>
        <taxon>Pteromalinae</taxon>
        <taxon>Nasonia</taxon>
    </lineage>
</organism>
<dbReference type="GeneID" id="103316819"/>
<dbReference type="InterPro" id="IPR050951">
    <property type="entry name" value="Retrovirus_Pol_polyprotein"/>
</dbReference>
<dbReference type="EnsemblMetazoa" id="XM_031924422">
    <property type="protein sequence ID" value="XP_031780282"/>
    <property type="gene ID" value="LOC103316819"/>
</dbReference>
<dbReference type="RefSeq" id="XP_031780282.1">
    <property type="nucleotide sequence ID" value="XM_031924422.1"/>
</dbReference>
<protein>
    <recommendedName>
        <fullName evidence="1">Reverse transcriptase domain-containing protein</fullName>
    </recommendedName>
</protein>
<dbReference type="PANTHER" id="PTHR37984">
    <property type="entry name" value="PROTEIN CBG26694"/>
    <property type="match status" value="1"/>
</dbReference>
<accession>A0A7M7Q1V9</accession>